<reference evidence="12" key="2">
    <citation type="submission" date="2020-09" db="EMBL/GenBank/DDBJ databases">
        <authorList>
            <person name="Sun Q."/>
            <person name="Sedlacek I."/>
        </authorList>
    </citation>
    <scope>NUCLEOTIDE SEQUENCE</scope>
    <source>
        <strain evidence="12">CCM 7897</strain>
    </source>
</reference>
<feature type="binding site" evidence="9">
    <location>
        <position position="238"/>
    </location>
    <ligand>
        <name>Mn(2+)</name>
        <dbReference type="ChEBI" id="CHEBI:29035"/>
        <label>1</label>
    </ligand>
</feature>
<evidence type="ECO:0000256" key="8">
    <source>
        <dbReference type="ARBA" id="ARBA00047391"/>
    </source>
</evidence>
<organism evidence="12 13">
    <name type="scientific">Azorhizobium oxalatiphilum</name>
    <dbReference type="NCBI Taxonomy" id="980631"/>
    <lineage>
        <taxon>Bacteria</taxon>
        <taxon>Pseudomonadati</taxon>
        <taxon>Pseudomonadota</taxon>
        <taxon>Alphaproteobacteria</taxon>
        <taxon>Hyphomicrobiales</taxon>
        <taxon>Xanthobacteraceae</taxon>
        <taxon>Azorhizobium</taxon>
    </lineage>
</organism>
<keyword evidence="7 9" id="KW-0464">Manganese</keyword>
<dbReference type="PROSITE" id="PS51409">
    <property type="entry name" value="ARGINASE_2"/>
    <property type="match status" value="1"/>
</dbReference>
<comment type="pathway">
    <text evidence="1">Nitrogen metabolism; urea cycle; L-ornithine and urea from L-arginine: step 1/1.</text>
</comment>
<protein>
    <recommendedName>
        <fullName evidence="3">Arginase</fullName>
        <ecNumber evidence="2">3.5.3.1</ecNumber>
    </recommendedName>
</protein>
<accession>A0A917BWK4</accession>
<dbReference type="SUPFAM" id="SSF52768">
    <property type="entry name" value="Arginase/deacetylase"/>
    <property type="match status" value="1"/>
</dbReference>
<dbReference type="AlphaFoldDB" id="A0A917BWK4"/>
<comment type="cofactor">
    <cofactor evidence="9">
        <name>Mn(2+)</name>
        <dbReference type="ChEBI" id="CHEBI:29035"/>
    </cofactor>
    <text evidence="9">Binds 2 manganese ions per subunit.</text>
</comment>
<dbReference type="InterPro" id="IPR023696">
    <property type="entry name" value="Ureohydrolase_dom_sf"/>
</dbReference>
<comment type="similarity">
    <text evidence="10 11">Belongs to the arginase family.</text>
</comment>
<dbReference type="EC" id="3.5.3.1" evidence="2"/>
<feature type="binding site" evidence="9">
    <location>
        <position position="134"/>
    </location>
    <ligand>
        <name>Mn(2+)</name>
        <dbReference type="ChEBI" id="CHEBI:29035"/>
        <label>1</label>
    </ligand>
</feature>
<evidence type="ECO:0000256" key="1">
    <source>
        <dbReference type="ARBA" id="ARBA00005098"/>
    </source>
</evidence>
<dbReference type="Pfam" id="PF00491">
    <property type="entry name" value="Arginase"/>
    <property type="match status" value="1"/>
</dbReference>
<dbReference type="PIRSF" id="PIRSF036979">
    <property type="entry name" value="Arginase"/>
    <property type="match status" value="1"/>
</dbReference>
<evidence type="ECO:0000256" key="7">
    <source>
        <dbReference type="ARBA" id="ARBA00023211"/>
    </source>
</evidence>
<feature type="binding site" evidence="9">
    <location>
        <position position="138"/>
    </location>
    <ligand>
        <name>Mn(2+)</name>
        <dbReference type="ChEBI" id="CHEBI:29035"/>
        <label>1</label>
    </ligand>
</feature>
<dbReference type="InterPro" id="IPR014033">
    <property type="entry name" value="Arginase"/>
</dbReference>
<dbReference type="GO" id="GO:0005737">
    <property type="term" value="C:cytoplasm"/>
    <property type="evidence" value="ECO:0007669"/>
    <property type="project" value="TreeGrafter"/>
</dbReference>
<dbReference type="PANTHER" id="PTHR43782:SF3">
    <property type="entry name" value="ARGINASE"/>
    <property type="match status" value="1"/>
</dbReference>
<dbReference type="InterPro" id="IPR006035">
    <property type="entry name" value="Ureohydrolase"/>
</dbReference>
<sequence>MERGFSLFAPVALHGVPLDIGAGRPGARLGPAALRLSGLADRLTDHGLLVRDHGDVVPDHPEAPLVPVAAPDAQRLEAVLAYARPLSLRAEASLAAGERPVFLGGDHSLSMGSLAGVARHCAAVDRPLFVLWVDAHGDFNTPDISPTGNPHGMALALACGEPAFSAHLDARWHAPVNPARVTLLGARDLDPPERALLAARGVEVLPMPRLKGGRLLTVLDRLLARVAAADGHLHVSFDLDALDPRLAPGVSTPVPGGFGLAAARDMMIRLGASGQVGSLDLVELNPLRDVAGRSATLLVELAALALGAPGAAVPAGRKMRETVAVG</sequence>
<evidence type="ECO:0000256" key="2">
    <source>
        <dbReference type="ARBA" id="ARBA00012168"/>
    </source>
</evidence>
<keyword evidence="13" id="KW-1185">Reference proteome</keyword>
<evidence type="ECO:0000256" key="11">
    <source>
        <dbReference type="RuleBase" id="RU003684"/>
    </source>
</evidence>
<dbReference type="GO" id="GO:0030145">
    <property type="term" value="F:manganese ion binding"/>
    <property type="evidence" value="ECO:0007669"/>
    <property type="project" value="TreeGrafter"/>
</dbReference>
<evidence type="ECO:0000256" key="3">
    <source>
        <dbReference type="ARBA" id="ARBA00018123"/>
    </source>
</evidence>
<dbReference type="PANTHER" id="PTHR43782">
    <property type="entry name" value="ARGINASE"/>
    <property type="match status" value="1"/>
</dbReference>
<keyword evidence="5 9" id="KW-0479">Metal-binding</keyword>
<keyword evidence="6 11" id="KW-0378">Hydrolase</keyword>
<name>A0A917BWK4_9HYPH</name>
<dbReference type="RefSeq" id="WP_188578257.1">
    <property type="nucleotide sequence ID" value="NZ_BMCT01000002.1"/>
</dbReference>
<dbReference type="Proteomes" id="UP000606044">
    <property type="component" value="Unassembled WGS sequence"/>
</dbReference>
<evidence type="ECO:0000256" key="10">
    <source>
        <dbReference type="PROSITE-ProRule" id="PRU00742"/>
    </source>
</evidence>
<evidence type="ECO:0000256" key="5">
    <source>
        <dbReference type="ARBA" id="ARBA00022723"/>
    </source>
</evidence>
<feature type="binding site" evidence="9">
    <location>
        <position position="136"/>
    </location>
    <ligand>
        <name>Mn(2+)</name>
        <dbReference type="ChEBI" id="CHEBI:29035"/>
        <label>1</label>
    </ligand>
</feature>
<dbReference type="InterPro" id="IPR020855">
    <property type="entry name" value="Ureohydrolase_Mn_BS"/>
</dbReference>
<dbReference type="PROSITE" id="PS01053">
    <property type="entry name" value="ARGINASE_1"/>
    <property type="match status" value="1"/>
</dbReference>
<comment type="catalytic activity">
    <reaction evidence="8">
        <text>L-arginine + H2O = urea + L-ornithine</text>
        <dbReference type="Rhea" id="RHEA:20569"/>
        <dbReference type="ChEBI" id="CHEBI:15377"/>
        <dbReference type="ChEBI" id="CHEBI:16199"/>
        <dbReference type="ChEBI" id="CHEBI:32682"/>
        <dbReference type="ChEBI" id="CHEBI:46911"/>
        <dbReference type="EC" id="3.5.3.1"/>
    </reaction>
</comment>
<evidence type="ECO:0000313" key="13">
    <source>
        <dbReference type="Proteomes" id="UP000606044"/>
    </source>
</evidence>
<evidence type="ECO:0000313" key="12">
    <source>
        <dbReference type="EMBL" id="GGF61359.1"/>
    </source>
</evidence>
<dbReference type="GO" id="GO:0004053">
    <property type="term" value="F:arginase activity"/>
    <property type="evidence" value="ECO:0007669"/>
    <property type="project" value="UniProtKB-EC"/>
</dbReference>
<comment type="caution">
    <text evidence="12">The sequence shown here is derived from an EMBL/GenBank/DDBJ whole genome shotgun (WGS) entry which is preliminary data.</text>
</comment>
<dbReference type="EMBL" id="BMCT01000002">
    <property type="protein sequence ID" value="GGF61359.1"/>
    <property type="molecule type" value="Genomic_DNA"/>
</dbReference>
<keyword evidence="4" id="KW-0056">Arginine metabolism</keyword>
<evidence type="ECO:0000256" key="9">
    <source>
        <dbReference type="PIRSR" id="PIRSR036979-1"/>
    </source>
</evidence>
<dbReference type="PRINTS" id="PR00116">
    <property type="entry name" value="ARGINASE"/>
</dbReference>
<proteinExistence type="inferred from homology"/>
<evidence type="ECO:0000256" key="4">
    <source>
        <dbReference type="ARBA" id="ARBA00022503"/>
    </source>
</evidence>
<evidence type="ECO:0000256" key="6">
    <source>
        <dbReference type="ARBA" id="ARBA00022801"/>
    </source>
</evidence>
<reference evidence="12" key="1">
    <citation type="journal article" date="2014" name="Int. J. Syst. Evol. Microbiol.">
        <title>Complete genome sequence of Corynebacterium casei LMG S-19264T (=DSM 44701T), isolated from a smear-ripened cheese.</title>
        <authorList>
            <consortium name="US DOE Joint Genome Institute (JGI-PGF)"/>
            <person name="Walter F."/>
            <person name="Albersmeier A."/>
            <person name="Kalinowski J."/>
            <person name="Ruckert C."/>
        </authorList>
    </citation>
    <scope>NUCLEOTIDE SEQUENCE</scope>
    <source>
        <strain evidence="12">CCM 7897</strain>
    </source>
</reference>
<dbReference type="CDD" id="cd09989">
    <property type="entry name" value="Arginase"/>
    <property type="match status" value="1"/>
</dbReference>
<feature type="binding site" evidence="9">
    <location>
        <position position="240"/>
    </location>
    <ligand>
        <name>Mn(2+)</name>
        <dbReference type="ChEBI" id="CHEBI:29035"/>
        <label>1</label>
    </ligand>
</feature>
<dbReference type="GO" id="GO:0006525">
    <property type="term" value="P:arginine metabolic process"/>
    <property type="evidence" value="ECO:0007669"/>
    <property type="project" value="UniProtKB-KW"/>
</dbReference>
<dbReference type="Gene3D" id="3.40.800.10">
    <property type="entry name" value="Ureohydrolase domain"/>
    <property type="match status" value="1"/>
</dbReference>
<gene>
    <name evidence="12" type="ORF">GCM10007301_21400</name>
</gene>
<feature type="binding site" evidence="9">
    <location>
        <position position="107"/>
    </location>
    <ligand>
        <name>Mn(2+)</name>
        <dbReference type="ChEBI" id="CHEBI:29035"/>
        <label>1</label>
    </ligand>
</feature>